<keyword evidence="2" id="KW-1185">Reference proteome</keyword>
<dbReference type="eggNOG" id="ENOG5034CDX">
    <property type="taxonomic scope" value="Bacteria"/>
</dbReference>
<proteinExistence type="predicted"/>
<evidence type="ECO:0000313" key="2">
    <source>
        <dbReference type="Proteomes" id="UP000003781"/>
    </source>
</evidence>
<comment type="caution">
    <text evidence="1">The sequence shown here is derived from an EMBL/GenBank/DDBJ whole genome shotgun (WGS) entry which is preliminary data.</text>
</comment>
<dbReference type="Proteomes" id="UP000003781">
    <property type="component" value="Unassembled WGS sequence"/>
</dbReference>
<accession>A3IYJ5</accession>
<name>A3IYJ5_9CHRO</name>
<evidence type="ECO:0000313" key="1">
    <source>
        <dbReference type="EMBL" id="EAZ88444.1"/>
    </source>
</evidence>
<dbReference type="RefSeq" id="WP_008278461.1">
    <property type="nucleotide sequence ID" value="NZ_AAXW01000082.1"/>
</dbReference>
<gene>
    <name evidence="1" type="ORF">CY0110_31155</name>
</gene>
<dbReference type="AlphaFoldDB" id="A3IYJ5"/>
<protein>
    <submittedName>
        <fullName evidence="1">Uncharacterized protein</fullName>
    </submittedName>
</protein>
<sequence length="242" mass="29248">MMNKQKQDLKLPPIVPGAKEELEQAIMLLGNRVQGELNKKNKKKLIRLIGEYPTVNIAYEWKISLKQVLKRVSLPPSPGPEPEPNVTYTCSLKRKHYIDQFEVVTGTFGETKIILEYLKYKLQDYYLDDEERYDERFLKQLRYWYQWFPYHIREREFSKKILEVCLAEELTEDAFYFDYREYKYDMSKQRITAPDAPEFVEPLLRWALSKVDWKLLTKQLLKMFNMDEAELFNEKLMKRGYR</sequence>
<organism evidence="1 2">
    <name type="scientific">Crocosphaera chwakensis CCY0110</name>
    <dbReference type="NCBI Taxonomy" id="391612"/>
    <lineage>
        <taxon>Bacteria</taxon>
        <taxon>Bacillati</taxon>
        <taxon>Cyanobacteriota</taxon>
        <taxon>Cyanophyceae</taxon>
        <taxon>Oscillatoriophycideae</taxon>
        <taxon>Chroococcales</taxon>
        <taxon>Aphanothecaceae</taxon>
        <taxon>Crocosphaera</taxon>
        <taxon>Crocosphaera chwakensis</taxon>
    </lineage>
</organism>
<dbReference type="EMBL" id="AAXW01000082">
    <property type="protein sequence ID" value="EAZ88444.1"/>
    <property type="molecule type" value="Genomic_DNA"/>
</dbReference>
<reference evidence="1 2" key="1">
    <citation type="submission" date="2007-03" db="EMBL/GenBank/DDBJ databases">
        <authorList>
            <person name="Stal L."/>
            <person name="Ferriera S."/>
            <person name="Johnson J."/>
            <person name="Kravitz S."/>
            <person name="Beeson K."/>
            <person name="Sutton G."/>
            <person name="Rogers Y.-H."/>
            <person name="Friedman R."/>
            <person name="Frazier M."/>
            <person name="Venter J.C."/>
        </authorList>
    </citation>
    <scope>NUCLEOTIDE SEQUENCE [LARGE SCALE GENOMIC DNA]</scope>
    <source>
        <strain evidence="1 2">CCY0110</strain>
    </source>
</reference>